<dbReference type="InterPro" id="IPR007083">
    <property type="entry name" value="RNA_pol_Rpb1_4"/>
</dbReference>
<dbReference type="InterPro" id="IPR000722">
    <property type="entry name" value="RNA_pol_asu"/>
</dbReference>
<keyword evidence="4" id="KW-0240">DNA-directed RNA polymerase</keyword>
<dbReference type="AlphaFoldDB" id="A0A9K3GJR5"/>
<dbReference type="CDD" id="cd01435">
    <property type="entry name" value="RNAP_I_RPA1_N"/>
    <property type="match status" value="1"/>
</dbReference>
<keyword evidence="11" id="KW-0539">Nucleus</keyword>
<comment type="subcellular location">
    <subcellularLocation>
        <location evidence="1">Nucleus</location>
    </subcellularLocation>
</comment>
<evidence type="ECO:0000256" key="11">
    <source>
        <dbReference type="ARBA" id="ARBA00023242"/>
    </source>
</evidence>
<protein>
    <recommendedName>
        <fullName evidence="3">DNA-directed RNA polymerase</fullName>
        <ecNumber evidence="3">2.7.7.6</ecNumber>
    </recommendedName>
</protein>
<dbReference type="InterPro" id="IPR015699">
    <property type="entry name" value="DNA-dir_RNA_pol1_lsu_N"/>
</dbReference>
<dbReference type="InterPro" id="IPR045867">
    <property type="entry name" value="DNA-dir_RpoC_beta_prime"/>
</dbReference>
<dbReference type="Pfam" id="PF04983">
    <property type="entry name" value="RNA_pol_Rpb1_3"/>
    <property type="match status" value="1"/>
</dbReference>
<evidence type="ECO:0000259" key="12">
    <source>
        <dbReference type="SMART" id="SM00663"/>
    </source>
</evidence>
<evidence type="ECO:0000313" key="13">
    <source>
        <dbReference type="EMBL" id="GIQ86444.1"/>
    </source>
</evidence>
<dbReference type="FunFam" id="2.40.40.20:FF:000019">
    <property type="entry name" value="DNA-directed RNA polymerase II subunit RPB1"/>
    <property type="match status" value="1"/>
</dbReference>
<accession>A0A9K3GJR5</accession>
<comment type="caution">
    <text evidence="13">The sequence shown here is derived from an EMBL/GenBank/DDBJ whole genome shotgun (WGS) entry which is preliminary data.</text>
</comment>
<keyword evidence="8" id="KW-0862">Zinc</keyword>
<keyword evidence="10" id="KW-0804">Transcription</keyword>
<evidence type="ECO:0000256" key="8">
    <source>
        <dbReference type="ARBA" id="ARBA00022833"/>
    </source>
</evidence>
<keyword evidence="9" id="KW-0460">Magnesium</keyword>
<dbReference type="PANTHER" id="PTHR19376:SF11">
    <property type="entry name" value="DNA-DIRECTED RNA POLYMERASE I SUBUNIT RPA1"/>
    <property type="match status" value="1"/>
</dbReference>
<evidence type="ECO:0000256" key="10">
    <source>
        <dbReference type="ARBA" id="ARBA00023163"/>
    </source>
</evidence>
<dbReference type="OrthoDB" id="270392at2759"/>
<proteinExistence type="inferred from homology"/>
<dbReference type="InterPro" id="IPR006592">
    <property type="entry name" value="RNA_pol_N"/>
</dbReference>
<dbReference type="SUPFAM" id="SSF64484">
    <property type="entry name" value="beta and beta-prime subunits of DNA dependent RNA-polymerase"/>
    <property type="match status" value="1"/>
</dbReference>
<evidence type="ECO:0000256" key="1">
    <source>
        <dbReference type="ARBA" id="ARBA00004123"/>
    </source>
</evidence>
<dbReference type="EMBL" id="BDIP01002532">
    <property type="protein sequence ID" value="GIQ86444.1"/>
    <property type="molecule type" value="Genomic_DNA"/>
</dbReference>
<dbReference type="Proteomes" id="UP000265618">
    <property type="component" value="Unassembled WGS sequence"/>
</dbReference>
<evidence type="ECO:0000256" key="6">
    <source>
        <dbReference type="ARBA" id="ARBA00022695"/>
    </source>
</evidence>
<dbReference type="SMART" id="SM00663">
    <property type="entry name" value="RPOLA_N"/>
    <property type="match status" value="1"/>
</dbReference>
<dbReference type="GO" id="GO:0046872">
    <property type="term" value="F:metal ion binding"/>
    <property type="evidence" value="ECO:0007669"/>
    <property type="project" value="UniProtKB-KW"/>
</dbReference>
<evidence type="ECO:0000256" key="3">
    <source>
        <dbReference type="ARBA" id="ARBA00012418"/>
    </source>
</evidence>
<evidence type="ECO:0000313" key="14">
    <source>
        <dbReference type="Proteomes" id="UP000265618"/>
    </source>
</evidence>
<reference evidence="13 14" key="1">
    <citation type="journal article" date="2018" name="PLoS ONE">
        <title>The draft genome of Kipferlia bialata reveals reductive genome evolution in fornicate parasites.</title>
        <authorList>
            <person name="Tanifuji G."/>
            <person name="Takabayashi S."/>
            <person name="Kume K."/>
            <person name="Takagi M."/>
            <person name="Nakayama T."/>
            <person name="Kamikawa R."/>
            <person name="Inagaki Y."/>
            <person name="Hashimoto T."/>
        </authorList>
    </citation>
    <scope>NUCLEOTIDE SEQUENCE [LARGE SCALE GENOMIC DNA]</scope>
    <source>
        <strain evidence="13">NY0173</strain>
    </source>
</reference>
<dbReference type="InterPro" id="IPR007066">
    <property type="entry name" value="RNA_pol_Rpb1_3"/>
</dbReference>
<evidence type="ECO:0000256" key="2">
    <source>
        <dbReference type="ARBA" id="ARBA00006460"/>
    </source>
</evidence>
<dbReference type="InterPro" id="IPR038120">
    <property type="entry name" value="Rpb1_funnel_sf"/>
</dbReference>
<dbReference type="Gene3D" id="3.30.1490.180">
    <property type="entry name" value="RNA polymerase ii"/>
    <property type="match status" value="1"/>
</dbReference>
<dbReference type="GO" id="GO:0003899">
    <property type="term" value="F:DNA-directed RNA polymerase activity"/>
    <property type="evidence" value="ECO:0007669"/>
    <property type="project" value="UniProtKB-EC"/>
</dbReference>
<dbReference type="GO" id="GO:0003677">
    <property type="term" value="F:DNA binding"/>
    <property type="evidence" value="ECO:0007669"/>
    <property type="project" value="InterPro"/>
</dbReference>
<keyword evidence="5" id="KW-0808">Transferase</keyword>
<dbReference type="EC" id="2.7.7.6" evidence="3"/>
<dbReference type="Pfam" id="PF00623">
    <property type="entry name" value="RNA_pol_Rpb1_2"/>
    <property type="match status" value="1"/>
</dbReference>
<evidence type="ECO:0000256" key="9">
    <source>
        <dbReference type="ARBA" id="ARBA00022842"/>
    </source>
</evidence>
<evidence type="ECO:0000256" key="7">
    <source>
        <dbReference type="ARBA" id="ARBA00022723"/>
    </source>
</evidence>
<comment type="similarity">
    <text evidence="2">Belongs to the RNA polymerase beta' chain family.</text>
</comment>
<dbReference type="PANTHER" id="PTHR19376">
    <property type="entry name" value="DNA-DIRECTED RNA POLYMERASE"/>
    <property type="match status" value="1"/>
</dbReference>
<dbReference type="GO" id="GO:0005736">
    <property type="term" value="C:RNA polymerase I complex"/>
    <property type="evidence" value="ECO:0007669"/>
    <property type="project" value="UniProtKB-ARBA"/>
</dbReference>
<dbReference type="Pfam" id="PF05000">
    <property type="entry name" value="RNA_pol_Rpb1_4"/>
    <property type="match status" value="1"/>
</dbReference>
<feature type="domain" description="RNA polymerase N-terminal" evidence="12">
    <location>
        <begin position="152"/>
        <end position="504"/>
    </location>
</feature>
<keyword evidence="6" id="KW-0548">Nucleotidyltransferase</keyword>
<feature type="non-terminal residue" evidence="13">
    <location>
        <position position="1"/>
    </location>
</feature>
<organism evidence="13 14">
    <name type="scientific">Kipferlia bialata</name>
    <dbReference type="NCBI Taxonomy" id="797122"/>
    <lineage>
        <taxon>Eukaryota</taxon>
        <taxon>Metamonada</taxon>
        <taxon>Carpediemonas-like organisms</taxon>
        <taxon>Kipferlia</taxon>
    </lineage>
</organism>
<evidence type="ECO:0000256" key="5">
    <source>
        <dbReference type="ARBA" id="ARBA00022679"/>
    </source>
</evidence>
<sequence>MILTALRDEAAAAIAEKGVPEIATITAREARDRIIDGVLREAVDMCPHCRKKSPALRKEGVRKVFVTPLSDKIVKMNESIDGVGIPTTADGTATPLYTVMQKDRASASSYLSVPAVEDIINSLWDHTSSLFTLMFGSIQETKEGWRRKATPASMFFTVLPVLPSRIRPPVMQGGQVFDNMINSLYARVLEMNINISTVRRAEREIARDTMPSAETAAADAALPVAERVLSESVLAHMQMKSGERMAKLVGYSLQLQEAVNGLLDSATASVRNPRPGIRQLIEKKEGLFRMNLMGKRVNYAARSVISPDPWIATDEVGIPSVFATTLTFPEGVCDANLKRLSKSVRNGPNQWPGANFLQDELGRMINLGKKSDEERAAIAKTLQTPTPEALQTGRAKPKVVYRHLNNGDPMLVNRQPTLHRVSIMAHKVRVLPGQNTIRMHFASCASYNADFDGDEINLHAPQTYPARAEALQIMLNDRQYVTPTAGNPVRGLIQDHVVAANRMCFRGTFITRDEFCQLVTVGRHVLDPKAKVEVPAPAILFPEPLYSGKQVFTALLKMSTKGAPVTVTGKTRLKPGMFPETYQKWETNVTVRNSELLTGLIGKNHISAAKGGLVHAVCEVCGELAAGRLLTAIGRVCTRYLQMKGHTCSLGDCPLTKEGDRLRSTHIAPENLAAVSRETCAKFLDIPEQVLDADATIKGLSHALRTDETAGARLDSMFSGRLNQVTSAVLSDTLPNRLKAAFPNNCLLLMVSSGAKGSQVNISQIACLLGQQSLEGRRVPLTVLGKTLPCYEPYDPAPIANGFVADRFLTGLRPQSYFFHCMA</sequence>
<dbReference type="InterPro" id="IPR042102">
    <property type="entry name" value="RNA_pol_Rpb1_3_sf"/>
</dbReference>
<dbReference type="GO" id="GO:0006351">
    <property type="term" value="P:DNA-templated transcription"/>
    <property type="evidence" value="ECO:0007669"/>
    <property type="project" value="InterPro"/>
</dbReference>
<dbReference type="Gene3D" id="2.40.40.20">
    <property type="match status" value="1"/>
</dbReference>
<keyword evidence="14" id="KW-1185">Reference proteome</keyword>
<evidence type="ECO:0000256" key="4">
    <source>
        <dbReference type="ARBA" id="ARBA00022478"/>
    </source>
</evidence>
<gene>
    <name evidence="13" type="ORF">KIPB_008298</name>
</gene>
<dbReference type="Gene3D" id="1.10.132.30">
    <property type="match status" value="1"/>
</dbReference>
<dbReference type="Gene3D" id="1.10.274.100">
    <property type="entry name" value="RNA polymerase Rpb1, domain 3"/>
    <property type="match status" value="1"/>
</dbReference>
<keyword evidence="7" id="KW-0479">Metal-binding</keyword>
<name>A0A9K3GJR5_9EUKA</name>